<dbReference type="EC" id="1.1.1.219" evidence="8"/>
<comment type="similarity">
    <text evidence="5">Belongs to the NAD(P)-dependent epimerase/dehydratase family. Dihydroflavonol-4-reductase subfamily.</text>
</comment>
<dbReference type="InterPro" id="IPR001509">
    <property type="entry name" value="Epimerase_deHydtase"/>
</dbReference>
<dbReference type="EMBL" id="PNBA02000005">
    <property type="protein sequence ID" value="KAG6425272.1"/>
    <property type="molecule type" value="Genomic_DNA"/>
</dbReference>
<organism evidence="18">
    <name type="scientific">Salvia splendens</name>
    <name type="common">Scarlet sage</name>
    <dbReference type="NCBI Taxonomy" id="180675"/>
    <lineage>
        <taxon>Eukaryota</taxon>
        <taxon>Viridiplantae</taxon>
        <taxon>Streptophyta</taxon>
        <taxon>Embryophyta</taxon>
        <taxon>Tracheophyta</taxon>
        <taxon>Spermatophyta</taxon>
        <taxon>Magnoliopsida</taxon>
        <taxon>eudicotyledons</taxon>
        <taxon>Gunneridae</taxon>
        <taxon>Pentapetalae</taxon>
        <taxon>asterids</taxon>
        <taxon>lamiids</taxon>
        <taxon>Lamiales</taxon>
        <taxon>Lamiaceae</taxon>
        <taxon>Nepetoideae</taxon>
        <taxon>Mentheae</taxon>
        <taxon>Salviinae</taxon>
        <taxon>Salvia</taxon>
        <taxon>Salvia subgen. Calosphace</taxon>
        <taxon>core Calosphace</taxon>
    </lineage>
</organism>
<keyword evidence="19" id="KW-1185">Reference proteome</keyword>
<evidence type="ECO:0000256" key="10">
    <source>
        <dbReference type="ARBA" id="ARBA00042087"/>
    </source>
</evidence>
<accession>A0A8X8Y723</accession>
<evidence type="ECO:0000313" key="19">
    <source>
        <dbReference type="Proteomes" id="UP000298416"/>
    </source>
</evidence>
<comment type="pathway">
    <text evidence="1">Pigment biosynthesis; anthocyanin biosynthesis.</text>
</comment>
<evidence type="ECO:0000256" key="2">
    <source>
        <dbReference type="ARBA" id="ARBA00022857"/>
    </source>
</evidence>
<reference evidence="18" key="1">
    <citation type="submission" date="2018-01" db="EMBL/GenBank/DDBJ databases">
        <authorList>
            <person name="Mao J.F."/>
        </authorList>
    </citation>
    <scope>NUCLEOTIDE SEQUENCE</scope>
    <source>
        <strain evidence="18">Huo1</strain>
        <tissue evidence="18">Leaf</tissue>
    </source>
</reference>
<dbReference type="PROSITE" id="PS50005">
    <property type="entry name" value="TPR"/>
    <property type="match status" value="2"/>
</dbReference>
<reference evidence="18" key="2">
    <citation type="submission" date="2020-08" db="EMBL/GenBank/DDBJ databases">
        <title>Plant Genome Project.</title>
        <authorList>
            <person name="Zhang R.-G."/>
        </authorList>
    </citation>
    <scope>NUCLEOTIDE SEQUENCE</scope>
    <source>
        <strain evidence="18">Huo1</strain>
        <tissue evidence="18">Leaf</tissue>
    </source>
</reference>
<feature type="compositionally biased region" description="Low complexity" evidence="16">
    <location>
        <begin position="655"/>
        <end position="673"/>
    </location>
</feature>
<dbReference type="PANTHER" id="PTHR46284:SF5">
    <property type="entry name" value="PROTEIN KINESIN LIGHT CHAIN-RELATED 3"/>
    <property type="match status" value="1"/>
</dbReference>
<evidence type="ECO:0000256" key="7">
    <source>
        <dbReference type="ARBA" id="ARBA00039055"/>
    </source>
</evidence>
<dbReference type="AlphaFoldDB" id="A0A8X8Y723"/>
<feature type="compositionally biased region" description="Basic and acidic residues" evidence="16">
    <location>
        <begin position="674"/>
        <end position="683"/>
    </location>
</feature>
<evidence type="ECO:0000313" key="18">
    <source>
        <dbReference type="EMBL" id="KAG6425272.1"/>
    </source>
</evidence>
<dbReference type="Gene3D" id="3.40.50.720">
    <property type="entry name" value="NAD(P)-binding Rossmann-like Domain"/>
    <property type="match status" value="1"/>
</dbReference>
<feature type="compositionally biased region" description="Polar residues" evidence="16">
    <location>
        <begin position="1214"/>
        <end position="1225"/>
    </location>
</feature>
<dbReference type="InterPro" id="IPR011990">
    <property type="entry name" value="TPR-like_helical_dom_sf"/>
</dbReference>
<evidence type="ECO:0000256" key="8">
    <source>
        <dbReference type="ARBA" id="ARBA00039057"/>
    </source>
</evidence>
<comment type="function">
    <text evidence="6">Bifunctional enzyme involved in flavonoid metabolism.</text>
</comment>
<gene>
    <name evidence="18" type="ORF">SASPL_115700</name>
</gene>
<proteinExistence type="inferred from homology"/>
<evidence type="ECO:0000256" key="12">
    <source>
        <dbReference type="ARBA" id="ARBA00048870"/>
    </source>
</evidence>
<feature type="repeat" description="TPR" evidence="14">
    <location>
        <begin position="1019"/>
        <end position="1052"/>
    </location>
</feature>
<dbReference type="CDD" id="cd08958">
    <property type="entry name" value="FR_SDR_e"/>
    <property type="match status" value="1"/>
</dbReference>
<feature type="compositionally biased region" description="Basic and acidic residues" evidence="16">
    <location>
        <begin position="614"/>
        <end position="624"/>
    </location>
</feature>
<dbReference type="EC" id="1.1.1.234" evidence="7"/>
<keyword evidence="4" id="KW-0284">Flavonoid biosynthesis</keyword>
<evidence type="ECO:0000256" key="14">
    <source>
        <dbReference type="PROSITE-ProRule" id="PRU00339"/>
    </source>
</evidence>
<protein>
    <recommendedName>
        <fullName evidence="9">Dihydroflavonol 4-reductase</fullName>
        <ecNumber evidence="8">1.1.1.219</ecNumber>
        <ecNumber evidence="7">1.1.1.234</ecNumber>
    </recommendedName>
    <alternativeName>
        <fullName evidence="11">Dihydrokaempferol 4-reductase</fullName>
    </alternativeName>
    <alternativeName>
        <fullName evidence="10">Flavanone 4-reductase</fullName>
    </alternativeName>
</protein>
<keyword evidence="14" id="KW-0802">TPR repeat</keyword>
<evidence type="ECO:0000256" key="6">
    <source>
        <dbReference type="ARBA" id="ARBA00037100"/>
    </source>
</evidence>
<dbReference type="SUPFAM" id="SSF51735">
    <property type="entry name" value="NAD(P)-binding Rossmann-fold domains"/>
    <property type="match status" value="1"/>
</dbReference>
<comment type="caution">
    <text evidence="18">The sequence shown here is derived from an EMBL/GenBank/DDBJ whole genome shotgun (WGS) entry which is preliminary data.</text>
</comment>
<keyword evidence="3" id="KW-0560">Oxidoreductase</keyword>
<dbReference type="GO" id="GO:0047890">
    <property type="term" value="F:flavanone 4-reductase activity"/>
    <property type="evidence" value="ECO:0007669"/>
    <property type="project" value="UniProtKB-EC"/>
</dbReference>
<keyword evidence="15" id="KW-0175">Coiled coil</keyword>
<evidence type="ECO:0000256" key="13">
    <source>
        <dbReference type="ARBA" id="ARBA00049132"/>
    </source>
</evidence>
<evidence type="ECO:0000256" key="1">
    <source>
        <dbReference type="ARBA" id="ARBA00004935"/>
    </source>
</evidence>
<comment type="catalytic activity">
    <reaction evidence="13">
        <text>a (2R,3S,4S)-leucoanthocyanidin + NADP(+) = a (2R,3R)-dihydroflavonol + NADPH + H(+)</text>
        <dbReference type="Rhea" id="RHEA:54444"/>
        <dbReference type="ChEBI" id="CHEBI:15378"/>
        <dbReference type="ChEBI" id="CHEBI:57783"/>
        <dbReference type="ChEBI" id="CHEBI:58349"/>
        <dbReference type="ChEBI" id="CHEBI:138176"/>
        <dbReference type="ChEBI" id="CHEBI:138188"/>
        <dbReference type="EC" id="1.1.1.219"/>
    </reaction>
</comment>
<feature type="compositionally biased region" description="Basic and acidic residues" evidence="16">
    <location>
        <begin position="586"/>
        <end position="606"/>
    </location>
</feature>
<feature type="repeat" description="TPR" evidence="14">
    <location>
        <begin position="934"/>
        <end position="967"/>
    </location>
</feature>
<feature type="region of interest" description="Disordered" evidence="16">
    <location>
        <begin position="568"/>
        <end position="721"/>
    </location>
</feature>
<dbReference type="FunFam" id="3.40.50.720:FF:000085">
    <property type="entry name" value="Dihydroflavonol reductase"/>
    <property type="match status" value="1"/>
</dbReference>
<dbReference type="InterPro" id="IPR036291">
    <property type="entry name" value="NAD(P)-bd_dom_sf"/>
</dbReference>
<sequence>MEASFCKFKRELDADLDKIRRSLQDMCSTMETTDVSSGSCKLQLELPKSSDNLDFQKSIDVDRVIADEDLIEQHNSGRFEEMDTKLEIGVEDGWLYDGDMEEQVVAYVTMASELGWLASNWFTRPKAKMEMERVGIGDLMDISVLMEIHECGQKMGHKVDNLFLSTSAQSAGSLVMHRIYFLSMKWLLDCDPKPKVKMKCRVDCVEFYSNFSHHCNRVDCVEFMVVPIDSCRVFKGGGMTRATHMQVTGASGYVAIWLVKFLLRKGYTVKASVRNPNNAKKTQHLLALDGAKERLHLVKVDLLEEGSFDSVVDGCEGVFHTASPFFNNVTDPQAELIDPAVKGTLNVLGSCAKVPSVKRIVLTSSIAAVAYKGKPLIPETVVDEMWWSSPEYCEQMQLWYVLSKTLAEDAAWKFVKEKGIEMVAINPGMVIGPLLQPTLNESSANICKLYANCNLESLMRLLVVLSHRLSHGVVAHWFSKPRVKMKLEKIKPREAFLLGDWELVVFLGDLELVMLLGFSCSWPCSTIDKLRRMIVTQTPEAPHNGDGGENAEGGAEASIDQLYENVCEMQSSDQSQSRHSFGSDGDESRIDSELRHLVGGEMREVEIIEEDEELQRPDNGDSGKKKGSSVENSQSVDVVTPTEQSTKASNLQLESEFSGISSSSPKSKSLAKPPIDRSSEKSSKKTSLGGLFKKHRNSAAGSVKLQKGTEDQSEAGLENPDLGPFLLKQARDLMSSGDNARRALDLAQRAAKSFEKCADGKPSLDVVMCLHVTAAIHCSLSQYGDVIPVLEHSIEIPLVEEGQDHALAKFAGYMQLGDTYAMLGQLENSISCYLSGLEVQKEVLGDNDPRVGETCRYLAEAHTQAMQFDEAQRLCQMALDIHRENGAPASLEEAADRRLMGMICESKGDHEAALEHLVLASMAMVANGQESEVAAVDCSIGDTYLSLNRYDEAIFAYQKALTSLKASKGENHPAVASVFVRLADLYNKTGKFRDLRSYCENALRIYEKPFPVIAPEEIASGLTDISAIYESMEELEQALKLLQKALKMYNDSPGQQNTIAGIEAQMGVLYYMLGNYSDSYSSFKNATTKLRASGEKKSAFFGIALNQMGLACVQRYAINEAVELFEEARGILEQEYGPYHPDTLGVYSNLAGTYDAVGRLDDAIEILEFIVGMREEKLGTAHPDVEDEKKRLAELLKEAGRVRNRKNRSLETLLDTSQNTKAASSNGGGIKV</sequence>
<feature type="coiled-coil region" evidence="15">
    <location>
        <begin position="1025"/>
        <end position="1052"/>
    </location>
</feature>
<evidence type="ECO:0000256" key="15">
    <source>
        <dbReference type="SAM" id="Coils"/>
    </source>
</evidence>
<evidence type="ECO:0000256" key="3">
    <source>
        <dbReference type="ARBA" id="ARBA00023002"/>
    </source>
</evidence>
<dbReference type="InterPro" id="IPR019734">
    <property type="entry name" value="TPR_rpt"/>
</dbReference>
<dbReference type="Pfam" id="PF13424">
    <property type="entry name" value="TPR_12"/>
    <property type="match status" value="3"/>
</dbReference>
<comment type="catalytic activity">
    <reaction evidence="12">
        <text>(2S)-flavan-4-ol + NADP(+) = (2S)-flavanone + NADPH + H(+)</text>
        <dbReference type="Rhea" id="RHEA:11228"/>
        <dbReference type="ChEBI" id="CHEBI:15378"/>
        <dbReference type="ChEBI" id="CHEBI:15605"/>
        <dbReference type="ChEBI" id="CHEBI:15606"/>
        <dbReference type="ChEBI" id="CHEBI:57783"/>
        <dbReference type="ChEBI" id="CHEBI:58349"/>
        <dbReference type="EC" id="1.1.1.234"/>
    </reaction>
</comment>
<dbReference type="SUPFAM" id="SSF48452">
    <property type="entry name" value="TPR-like"/>
    <property type="match status" value="2"/>
</dbReference>
<dbReference type="Pfam" id="PF01370">
    <property type="entry name" value="Epimerase"/>
    <property type="match status" value="1"/>
</dbReference>
<dbReference type="GO" id="GO:0045552">
    <property type="term" value="F:dihydroflavanol 4-reductase activity"/>
    <property type="evidence" value="ECO:0007669"/>
    <property type="project" value="UniProtKB-EC"/>
</dbReference>
<evidence type="ECO:0000256" key="16">
    <source>
        <dbReference type="SAM" id="MobiDB-lite"/>
    </source>
</evidence>
<feature type="compositionally biased region" description="Polar residues" evidence="16">
    <location>
        <begin position="629"/>
        <end position="653"/>
    </location>
</feature>
<dbReference type="Pfam" id="PF13181">
    <property type="entry name" value="TPR_8"/>
    <property type="match status" value="1"/>
</dbReference>
<dbReference type="Proteomes" id="UP000298416">
    <property type="component" value="Unassembled WGS sequence"/>
</dbReference>
<evidence type="ECO:0000256" key="11">
    <source>
        <dbReference type="ARBA" id="ARBA00042831"/>
    </source>
</evidence>
<dbReference type="GO" id="GO:0009813">
    <property type="term" value="P:flavonoid biosynthetic process"/>
    <property type="evidence" value="ECO:0007669"/>
    <property type="project" value="UniProtKB-KW"/>
</dbReference>
<dbReference type="Gene3D" id="1.25.40.10">
    <property type="entry name" value="Tetratricopeptide repeat domain"/>
    <property type="match status" value="3"/>
</dbReference>
<evidence type="ECO:0000259" key="17">
    <source>
        <dbReference type="Pfam" id="PF01370"/>
    </source>
</evidence>
<keyword evidence="2" id="KW-0521">NADP</keyword>
<feature type="region of interest" description="Disordered" evidence="16">
    <location>
        <begin position="1207"/>
        <end position="1232"/>
    </location>
</feature>
<evidence type="ECO:0000256" key="9">
    <source>
        <dbReference type="ARBA" id="ARBA00039963"/>
    </source>
</evidence>
<dbReference type="PANTHER" id="PTHR46284">
    <property type="entry name" value="PROTEIN KINESIN LIGHT CHAIN-RELATED 3"/>
    <property type="match status" value="1"/>
</dbReference>
<feature type="compositionally biased region" description="Polar residues" evidence="16">
    <location>
        <begin position="568"/>
        <end position="580"/>
    </location>
</feature>
<name>A0A8X8Y723_SALSN</name>
<evidence type="ECO:0000256" key="5">
    <source>
        <dbReference type="ARBA" id="ARBA00023445"/>
    </source>
</evidence>
<evidence type="ECO:0000256" key="4">
    <source>
        <dbReference type="ARBA" id="ARBA00023241"/>
    </source>
</evidence>
<dbReference type="SMART" id="SM00028">
    <property type="entry name" value="TPR"/>
    <property type="match status" value="9"/>
</dbReference>
<feature type="domain" description="NAD-dependent epimerase/dehydratase" evidence="17">
    <location>
        <begin position="247"/>
        <end position="452"/>
    </location>
</feature>